<dbReference type="EnsemblMetazoa" id="G12762.1">
    <property type="protein sequence ID" value="G12762.1:cds"/>
    <property type="gene ID" value="G12762"/>
</dbReference>
<dbReference type="Gene3D" id="2.60.40.2160">
    <property type="entry name" value="Interleukin-17 receptor A/B, fibronectin-III-like domain 1"/>
    <property type="match status" value="1"/>
</dbReference>
<dbReference type="AlphaFoldDB" id="A0A8W8I7J5"/>
<evidence type="ECO:0000256" key="2">
    <source>
        <dbReference type="ARBA" id="ARBA00022475"/>
    </source>
</evidence>
<accession>A0A8W8I7J5</accession>
<dbReference type="CDD" id="cd00063">
    <property type="entry name" value="FN3"/>
    <property type="match status" value="1"/>
</dbReference>
<dbReference type="GO" id="GO:0005886">
    <property type="term" value="C:plasma membrane"/>
    <property type="evidence" value="ECO:0007669"/>
    <property type="project" value="UniProtKB-SubCell"/>
</dbReference>
<organism evidence="5 6">
    <name type="scientific">Magallana gigas</name>
    <name type="common">Pacific oyster</name>
    <name type="synonym">Crassostrea gigas</name>
    <dbReference type="NCBI Taxonomy" id="29159"/>
    <lineage>
        <taxon>Eukaryota</taxon>
        <taxon>Metazoa</taxon>
        <taxon>Spiralia</taxon>
        <taxon>Lophotrochozoa</taxon>
        <taxon>Mollusca</taxon>
        <taxon>Bivalvia</taxon>
        <taxon>Autobranchia</taxon>
        <taxon>Pteriomorphia</taxon>
        <taxon>Ostreida</taxon>
        <taxon>Ostreoidea</taxon>
        <taxon>Ostreidae</taxon>
        <taxon>Magallana</taxon>
    </lineage>
</organism>
<keyword evidence="2" id="KW-1003">Cell membrane</keyword>
<proteinExistence type="predicted"/>
<evidence type="ECO:0000256" key="4">
    <source>
        <dbReference type="SAM" id="Phobius"/>
    </source>
</evidence>
<evidence type="ECO:0000313" key="5">
    <source>
        <dbReference type="EnsemblMetazoa" id="G12762.1:cds"/>
    </source>
</evidence>
<feature type="region of interest" description="Disordered" evidence="3">
    <location>
        <begin position="297"/>
        <end position="318"/>
    </location>
</feature>
<keyword evidence="4" id="KW-1133">Transmembrane helix</keyword>
<feature type="transmembrane region" description="Helical" evidence="4">
    <location>
        <begin position="327"/>
        <end position="350"/>
    </location>
</feature>
<dbReference type="InterPro" id="IPR003961">
    <property type="entry name" value="FN3_dom"/>
</dbReference>
<dbReference type="SUPFAM" id="SSF49265">
    <property type="entry name" value="Fibronectin type III"/>
    <property type="match status" value="1"/>
</dbReference>
<keyword evidence="4" id="KW-0812">Transmembrane</keyword>
<evidence type="ECO:0000256" key="3">
    <source>
        <dbReference type="SAM" id="MobiDB-lite"/>
    </source>
</evidence>
<dbReference type="InterPro" id="IPR038683">
    <property type="entry name" value="IL17RA/B_FnIII-like_1_sf"/>
</dbReference>
<comment type="subcellular location">
    <subcellularLocation>
        <location evidence="1">Cell membrane</location>
        <topology evidence="1">Single-pass type I membrane protein</topology>
    </subcellularLocation>
</comment>
<feature type="compositionally biased region" description="Basic and acidic residues" evidence="3">
    <location>
        <begin position="308"/>
        <end position="318"/>
    </location>
</feature>
<name>A0A8W8I7J5_MAGGI</name>
<evidence type="ECO:0000313" key="6">
    <source>
        <dbReference type="Proteomes" id="UP000005408"/>
    </source>
</evidence>
<protein>
    <submittedName>
        <fullName evidence="5">Uncharacterized protein</fullName>
    </submittedName>
</protein>
<keyword evidence="4" id="KW-0472">Membrane</keyword>
<sequence length="433" mass="48735">MLGFQCFVIIDCHSKTVKCTGYRGMSDCSLAILEREFPLMFGDNGNLLWPSRPTNFRNSSTNLAERSLVLSWEPPLDSSIRDVRGFFITIHGVDGLASGLHQCIVIQLNQSLSTTHYKTEFSVTYHPLFESSIYDFRISSLPKIDLNFSSAEGTMGNLIRIKIGKTTDKNSPADWTTPVVCQSDGTSITAVFRWPPRRFMMSLMDVTILQLFENRSHFRNNSTRIVLSEDQYGQLHKLQWNYSSLLEPVDQRIMIMISPVDMVKGLGQCVCYNADFLCLGVCKQSSCELVIEHPTQESAGQSGSSYSKDFKEGDPDPDSKTLLPDHIVAICISLALLAISVTSGITLFFFRKHVKFRSHQQNLTESDMHPNNQKASETLTSPEVVLNLGHSRHHPDVSRSPDCSDPFIKPSPELDEAILVEKAFDPSCRWFYV</sequence>
<feature type="compositionally biased region" description="Polar residues" evidence="3">
    <location>
        <begin position="297"/>
        <end position="307"/>
    </location>
</feature>
<dbReference type="Proteomes" id="UP000005408">
    <property type="component" value="Unassembled WGS sequence"/>
</dbReference>
<reference evidence="5" key="1">
    <citation type="submission" date="2022-08" db="UniProtKB">
        <authorList>
            <consortium name="EnsemblMetazoa"/>
        </authorList>
    </citation>
    <scope>IDENTIFICATION</scope>
    <source>
        <strain evidence="5">05x7-T-G4-1.051#20</strain>
    </source>
</reference>
<evidence type="ECO:0000256" key="1">
    <source>
        <dbReference type="ARBA" id="ARBA00004251"/>
    </source>
</evidence>
<dbReference type="InterPro" id="IPR036116">
    <property type="entry name" value="FN3_sf"/>
</dbReference>
<keyword evidence="6" id="KW-1185">Reference proteome</keyword>